<dbReference type="OMA" id="CDALLHY"/>
<dbReference type="Gene3D" id="1.10.1410.40">
    <property type="match status" value="1"/>
</dbReference>
<accession>D6WY42</accession>
<evidence type="ECO:0000256" key="1">
    <source>
        <dbReference type="SAM" id="MobiDB-lite"/>
    </source>
</evidence>
<dbReference type="InParanoid" id="D6WY42"/>
<evidence type="ECO:0000313" key="2">
    <source>
        <dbReference type="EMBL" id="EFA07897.1"/>
    </source>
</evidence>
<sequence>MFKRRNRTERCAKVRKLEEAILPTAKLRFCPEQLQNLNYIFQKRLQEKIGQSADKALLLARSVTERLVQRLVCCAGILDTRFASKFLIANHDRLTGNLPSTNLEYILRIDSLSTPTLYESDPKPRYSIIEADPDYPPAYARLRLHTTAIKMWGDCANSAGFLRRDKVQAKLVELLAQASASESPNSPLNIDESILCATPGKIVDANTLYQILKIPSNRHVFYGPSGNVPRFPDPRDFRLAIVDEPGGARIKVEFLSPALANITIDVRILIGIGVDSWPSTTDFPSRVTLGHTDCLLYHQAAQTGMYLIGFGVQSSAWQIRLPAAQDTILNHYGPNSTVRTILDVLFDALDEIAKIRQMKKQSSYKILNRYIFLTMLLKRLEETSTTPSDDLLDWSPMYLSTHVLKILDKTIEILREQNYANYFFKKSNLLVNPGHLCEDDYVIEANNVKSYIIRLFDEALMSTRDDQGFSKVIMAQESETLLLYKWKDLIDSLLPPSGTRARRFCFRGSKSYEVAYTEYTGRQLEYIGLLLHNLLNVKQAILASDTYMAEDSAIKVESTIEESHLEDVIYLLVTIMDQARDKYLSSQNNPPVKNRPKIKAQFNSYTSKLVDSIRKDKESSHLTFEDDLSLVKVILKWLYRAMDHNKRYLAPILRPYLQTLFASSHSISWHLDFIKQRMNRDEVTALGFFAKLVNSGKITPAEGLIDAVNKNWLWARSMLKMVEKNTLRVVFVTGRGKVYRHILSLPSYQRNKSTEEEQDKKKQHTLPANRNYFSTILSQKFRDDFPEATPQHDVLKFSSPLTLVLNESNRKGQHRGYGDILKSLQSMQKLNMFQQAASSLPQEDRCEIMEVVQTMQSIKKSSKKWSNTLPQSHKVAPKSEKYTPKEESAGVRDVCHRKREDKQSGSLIGSCRAARIREDSSVLLFQDSFKIKSLLNKSESFKF</sequence>
<gene>
    <name evidence="2" type="primary">AUGUSTUS-3.0.2_05472</name>
    <name evidence="2" type="ORF">TcasGA2_TC005472</name>
</gene>
<reference evidence="2 3" key="1">
    <citation type="journal article" date="2008" name="Nature">
        <title>The genome of the model beetle and pest Tribolium castaneum.</title>
        <authorList>
            <consortium name="Tribolium Genome Sequencing Consortium"/>
            <person name="Richards S."/>
            <person name="Gibbs R.A."/>
            <person name="Weinstock G.M."/>
            <person name="Brown S.J."/>
            <person name="Denell R."/>
            <person name="Beeman R.W."/>
            <person name="Gibbs R."/>
            <person name="Beeman R.W."/>
            <person name="Brown S.J."/>
            <person name="Bucher G."/>
            <person name="Friedrich M."/>
            <person name="Grimmelikhuijzen C.J."/>
            <person name="Klingler M."/>
            <person name="Lorenzen M."/>
            <person name="Richards S."/>
            <person name="Roth S."/>
            <person name="Schroder R."/>
            <person name="Tautz D."/>
            <person name="Zdobnov E.M."/>
            <person name="Muzny D."/>
            <person name="Gibbs R.A."/>
            <person name="Weinstock G.M."/>
            <person name="Attaway T."/>
            <person name="Bell S."/>
            <person name="Buhay C.J."/>
            <person name="Chandrabose M.N."/>
            <person name="Chavez D."/>
            <person name="Clerk-Blankenburg K.P."/>
            <person name="Cree A."/>
            <person name="Dao M."/>
            <person name="Davis C."/>
            <person name="Chacko J."/>
            <person name="Dinh H."/>
            <person name="Dugan-Rocha S."/>
            <person name="Fowler G."/>
            <person name="Garner T.T."/>
            <person name="Garnes J."/>
            <person name="Gnirke A."/>
            <person name="Hawes A."/>
            <person name="Hernandez J."/>
            <person name="Hines S."/>
            <person name="Holder M."/>
            <person name="Hume J."/>
            <person name="Jhangiani S.N."/>
            <person name="Joshi V."/>
            <person name="Khan Z.M."/>
            <person name="Jackson L."/>
            <person name="Kovar C."/>
            <person name="Kowis A."/>
            <person name="Lee S."/>
            <person name="Lewis L.R."/>
            <person name="Margolis J."/>
            <person name="Morgan M."/>
            <person name="Nazareth L.V."/>
            <person name="Nguyen N."/>
            <person name="Okwuonu G."/>
            <person name="Parker D."/>
            <person name="Richards S."/>
            <person name="Ruiz S.J."/>
            <person name="Santibanez J."/>
            <person name="Savard J."/>
            <person name="Scherer S.E."/>
            <person name="Schneider B."/>
            <person name="Sodergren E."/>
            <person name="Tautz D."/>
            <person name="Vattahil S."/>
            <person name="Villasana D."/>
            <person name="White C.S."/>
            <person name="Wright R."/>
            <person name="Park Y."/>
            <person name="Beeman R.W."/>
            <person name="Lord J."/>
            <person name="Oppert B."/>
            <person name="Lorenzen M."/>
            <person name="Brown S."/>
            <person name="Wang L."/>
            <person name="Savard J."/>
            <person name="Tautz D."/>
            <person name="Richards S."/>
            <person name="Weinstock G."/>
            <person name="Gibbs R.A."/>
            <person name="Liu Y."/>
            <person name="Worley K."/>
            <person name="Weinstock G."/>
            <person name="Elsik C.G."/>
            <person name="Reese J.T."/>
            <person name="Elhaik E."/>
            <person name="Landan G."/>
            <person name="Graur D."/>
            <person name="Arensburger P."/>
            <person name="Atkinson P."/>
            <person name="Beeman R.W."/>
            <person name="Beidler J."/>
            <person name="Brown S.J."/>
            <person name="Demuth J.P."/>
            <person name="Drury D.W."/>
            <person name="Du Y.Z."/>
            <person name="Fujiwara H."/>
            <person name="Lorenzen M."/>
            <person name="Maselli V."/>
            <person name="Osanai M."/>
            <person name="Park Y."/>
            <person name="Robertson H.M."/>
            <person name="Tu Z."/>
            <person name="Wang J.J."/>
            <person name="Wang S."/>
            <person name="Richards S."/>
            <person name="Song H."/>
            <person name="Zhang L."/>
            <person name="Sodergren E."/>
            <person name="Werner D."/>
            <person name="Stanke M."/>
            <person name="Morgenstern B."/>
            <person name="Solovyev V."/>
            <person name="Kosarev P."/>
            <person name="Brown G."/>
            <person name="Chen H.C."/>
            <person name="Ermolaeva O."/>
            <person name="Hlavina W."/>
            <person name="Kapustin Y."/>
            <person name="Kiryutin B."/>
            <person name="Kitts P."/>
            <person name="Maglott D."/>
            <person name="Pruitt K."/>
            <person name="Sapojnikov V."/>
            <person name="Souvorov A."/>
            <person name="Mackey A.J."/>
            <person name="Waterhouse R.M."/>
            <person name="Wyder S."/>
            <person name="Zdobnov E.M."/>
            <person name="Zdobnov E.M."/>
            <person name="Wyder S."/>
            <person name="Kriventseva E.V."/>
            <person name="Kadowaki T."/>
            <person name="Bork P."/>
            <person name="Aranda M."/>
            <person name="Bao R."/>
            <person name="Beermann A."/>
            <person name="Berns N."/>
            <person name="Bolognesi R."/>
            <person name="Bonneton F."/>
            <person name="Bopp D."/>
            <person name="Brown S.J."/>
            <person name="Bucher G."/>
            <person name="Butts T."/>
            <person name="Chaumot A."/>
            <person name="Denell R.E."/>
            <person name="Ferrier D.E."/>
            <person name="Friedrich M."/>
            <person name="Gordon C.M."/>
            <person name="Jindra M."/>
            <person name="Klingler M."/>
            <person name="Lan Q."/>
            <person name="Lattorff H.M."/>
            <person name="Laudet V."/>
            <person name="von Levetsow C."/>
            <person name="Liu Z."/>
            <person name="Lutz R."/>
            <person name="Lynch J.A."/>
            <person name="da Fonseca R.N."/>
            <person name="Posnien N."/>
            <person name="Reuter R."/>
            <person name="Roth S."/>
            <person name="Savard J."/>
            <person name="Schinko J.B."/>
            <person name="Schmitt C."/>
            <person name="Schoppmeier M."/>
            <person name="Schroder R."/>
            <person name="Shippy T.D."/>
            <person name="Simonnet F."/>
            <person name="Marques-Souza H."/>
            <person name="Tautz D."/>
            <person name="Tomoyasu Y."/>
            <person name="Trauner J."/>
            <person name="Van der Zee M."/>
            <person name="Vervoort M."/>
            <person name="Wittkopp N."/>
            <person name="Wimmer E.A."/>
            <person name="Yang X."/>
            <person name="Jones A.K."/>
            <person name="Sattelle D.B."/>
            <person name="Ebert P.R."/>
            <person name="Nelson D."/>
            <person name="Scott J.G."/>
            <person name="Beeman R.W."/>
            <person name="Muthukrishnan S."/>
            <person name="Kramer K.J."/>
            <person name="Arakane Y."/>
            <person name="Beeman R.W."/>
            <person name="Zhu Q."/>
            <person name="Hogenkamp D."/>
            <person name="Dixit R."/>
            <person name="Oppert B."/>
            <person name="Jiang H."/>
            <person name="Zou Z."/>
            <person name="Marshall J."/>
            <person name="Elpidina E."/>
            <person name="Vinokurov K."/>
            <person name="Oppert C."/>
            <person name="Zou Z."/>
            <person name="Evans J."/>
            <person name="Lu Z."/>
            <person name="Zhao P."/>
            <person name="Sumathipala N."/>
            <person name="Altincicek B."/>
            <person name="Vilcinskas A."/>
            <person name="Williams M."/>
            <person name="Hultmark D."/>
            <person name="Hetru C."/>
            <person name="Jiang H."/>
            <person name="Grimmelikhuijzen C.J."/>
            <person name="Hauser F."/>
            <person name="Cazzamali G."/>
            <person name="Williamson M."/>
            <person name="Park Y."/>
            <person name="Li B."/>
            <person name="Tanaka Y."/>
            <person name="Predel R."/>
            <person name="Neupert S."/>
            <person name="Schachtner J."/>
            <person name="Verleyen P."/>
            <person name="Raible F."/>
            <person name="Bork P."/>
            <person name="Friedrich M."/>
            <person name="Walden K.K."/>
            <person name="Robertson H.M."/>
            <person name="Angeli S."/>
            <person name="Foret S."/>
            <person name="Bucher G."/>
            <person name="Schuetz S."/>
            <person name="Maleszka R."/>
            <person name="Wimmer E.A."/>
            <person name="Beeman R.W."/>
            <person name="Lorenzen M."/>
            <person name="Tomoyasu Y."/>
            <person name="Miller S.C."/>
            <person name="Grossmann D."/>
            <person name="Bucher G."/>
        </authorList>
    </citation>
    <scope>NUCLEOTIDE SEQUENCE [LARGE SCALE GENOMIC DNA]</scope>
    <source>
        <strain evidence="2 3">Georgia GA2</strain>
    </source>
</reference>
<dbReference type="HOGENOM" id="CLU_290061_0_0_1"/>
<keyword evidence="3" id="KW-1185">Reference proteome</keyword>
<dbReference type="PANTHER" id="PTHR10656">
    <property type="entry name" value="CELL FATE DETERMINING PROTEIN MAB21-RELATED"/>
    <property type="match status" value="1"/>
</dbReference>
<dbReference type="EMBL" id="KQ971362">
    <property type="protein sequence ID" value="EFA07897.1"/>
    <property type="molecule type" value="Genomic_DNA"/>
</dbReference>
<dbReference type="STRING" id="7070.D6WY42"/>
<protein>
    <recommendedName>
        <fullName evidence="4">Mab-21-like HhH/H2TH-like domain-containing protein</fullName>
    </recommendedName>
</protein>
<dbReference type="eggNOG" id="ENOG502RHJY">
    <property type="taxonomic scope" value="Eukaryota"/>
</dbReference>
<proteinExistence type="predicted"/>
<organism evidence="2 3">
    <name type="scientific">Tribolium castaneum</name>
    <name type="common">Red flour beetle</name>
    <dbReference type="NCBI Taxonomy" id="7070"/>
    <lineage>
        <taxon>Eukaryota</taxon>
        <taxon>Metazoa</taxon>
        <taxon>Ecdysozoa</taxon>
        <taxon>Arthropoda</taxon>
        <taxon>Hexapoda</taxon>
        <taxon>Insecta</taxon>
        <taxon>Pterygota</taxon>
        <taxon>Neoptera</taxon>
        <taxon>Endopterygota</taxon>
        <taxon>Coleoptera</taxon>
        <taxon>Polyphaga</taxon>
        <taxon>Cucujiformia</taxon>
        <taxon>Tenebrionidae</taxon>
        <taxon>Tenebrionidae incertae sedis</taxon>
        <taxon>Tribolium</taxon>
    </lineage>
</organism>
<dbReference type="KEGG" id="tca:103314106"/>
<dbReference type="PANTHER" id="PTHR10656:SF70">
    <property type="entry name" value="PROTEIN MAB-21-RELATED"/>
    <property type="match status" value="1"/>
</dbReference>
<evidence type="ECO:0008006" key="4">
    <source>
        <dbReference type="Google" id="ProtNLM"/>
    </source>
</evidence>
<dbReference type="AlphaFoldDB" id="D6WY42"/>
<dbReference type="OrthoDB" id="5948335at2759"/>
<dbReference type="Proteomes" id="UP000007266">
    <property type="component" value="Linkage group 8"/>
</dbReference>
<reference evidence="2 3" key="2">
    <citation type="journal article" date="2010" name="Nucleic Acids Res.">
        <title>BeetleBase in 2010: revisions to provide comprehensive genomic information for Tribolium castaneum.</title>
        <authorList>
            <person name="Kim H.S."/>
            <person name="Murphy T."/>
            <person name="Xia J."/>
            <person name="Caragea D."/>
            <person name="Park Y."/>
            <person name="Beeman R.W."/>
            <person name="Lorenzen M.D."/>
            <person name="Butcher S."/>
            <person name="Manak J.R."/>
            <person name="Brown S.J."/>
        </authorList>
    </citation>
    <scope>GENOME REANNOTATION</scope>
    <source>
        <strain evidence="2 3">Georgia GA2</strain>
    </source>
</reference>
<dbReference type="PhylomeDB" id="D6WY42"/>
<feature type="region of interest" description="Disordered" evidence="1">
    <location>
        <begin position="863"/>
        <end position="892"/>
    </location>
</feature>
<name>D6WY42_TRICA</name>
<feature type="compositionally biased region" description="Basic and acidic residues" evidence="1">
    <location>
        <begin position="877"/>
        <end position="892"/>
    </location>
</feature>
<evidence type="ECO:0000313" key="3">
    <source>
        <dbReference type="Proteomes" id="UP000007266"/>
    </source>
</evidence>